<evidence type="ECO:0000256" key="4">
    <source>
        <dbReference type="ARBA" id="ARBA00023015"/>
    </source>
</evidence>
<evidence type="ECO:0000256" key="3">
    <source>
        <dbReference type="ARBA" id="ARBA00022491"/>
    </source>
</evidence>
<dbReference type="InterPro" id="IPR019035">
    <property type="entry name" value="Mediator_Med12"/>
</dbReference>
<proteinExistence type="inferred from homology"/>
<feature type="compositionally biased region" description="Basic and acidic residues" evidence="8">
    <location>
        <begin position="827"/>
        <end position="836"/>
    </location>
</feature>
<feature type="region of interest" description="Disordered" evidence="8">
    <location>
        <begin position="158"/>
        <end position="184"/>
    </location>
</feature>
<comment type="similarity">
    <text evidence="2">Belongs to the Mediator complex subunit 12 family.</text>
</comment>
<feature type="domain" description="Mediator complex subunit Med12" evidence="9">
    <location>
        <begin position="502"/>
        <end position="571"/>
    </location>
</feature>
<protein>
    <submittedName>
        <fullName evidence="10">Mediator of RNA polymerase II transcription subunit 12</fullName>
    </submittedName>
</protein>
<feature type="region of interest" description="Disordered" evidence="8">
    <location>
        <begin position="46"/>
        <end position="66"/>
    </location>
</feature>
<feature type="region of interest" description="Disordered" evidence="8">
    <location>
        <begin position="96"/>
        <end position="133"/>
    </location>
</feature>
<feature type="non-terminal residue" evidence="10">
    <location>
        <position position="1679"/>
    </location>
</feature>
<dbReference type="PANTHER" id="PTHR46007:SF11">
    <property type="entry name" value="MEDIATOR OF RNA POLYMERASE II TRANSCRIPTION SUBUNIT 12"/>
    <property type="match status" value="1"/>
</dbReference>
<organism evidence="10 11">
    <name type="scientific">Fragariocoptes setiger</name>
    <dbReference type="NCBI Taxonomy" id="1670756"/>
    <lineage>
        <taxon>Eukaryota</taxon>
        <taxon>Metazoa</taxon>
        <taxon>Ecdysozoa</taxon>
        <taxon>Arthropoda</taxon>
        <taxon>Chelicerata</taxon>
        <taxon>Arachnida</taxon>
        <taxon>Acari</taxon>
        <taxon>Acariformes</taxon>
        <taxon>Trombidiformes</taxon>
        <taxon>Prostigmata</taxon>
        <taxon>Eupodina</taxon>
        <taxon>Eriophyoidea</taxon>
        <taxon>Phytoptidae</taxon>
        <taxon>Fragariocoptes</taxon>
    </lineage>
</organism>
<dbReference type="PANTHER" id="PTHR46007">
    <property type="entry name" value="MEDIATOR OF RNA POLYMERASE II TRANSCRIPTION SUBUNIT 12"/>
    <property type="match status" value="1"/>
</dbReference>
<feature type="compositionally biased region" description="Basic residues" evidence="8">
    <location>
        <begin position="164"/>
        <end position="179"/>
    </location>
</feature>
<evidence type="ECO:0000256" key="7">
    <source>
        <dbReference type="ARBA" id="ARBA00023242"/>
    </source>
</evidence>
<dbReference type="Pfam" id="PF12145">
    <property type="entry name" value="Med12-LCEWAV"/>
    <property type="match status" value="1"/>
</dbReference>
<feature type="region of interest" description="Disordered" evidence="8">
    <location>
        <begin position="198"/>
        <end position="228"/>
    </location>
</feature>
<evidence type="ECO:0000259" key="9">
    <source>
        <dbReference type="SMART" id="SM01281"/>
    </source>
</evidence>
<keyword evidence="6" id="KW-0804">Transcription</keyword>
<evidence type="ECO:0000256" key="6">
    <source>
        <dbReference type="ARBA" id="ARBA00023163"/>
    </source>
</evidence>
<evidence type="ECO:0000313" key="11">
    <source>
        <dbReference type="Proteomes" id="UP000825002"/>
    </source>
</evidence>
<feature type="compositionally biased region" description="Low complexity" evidence="8">
    <location>
        <begin position="219"/>
        <end position="228"/>
    </location>
</feature>
<dbReference type="EMBL" id="JAIFTH010000541">
    <property type="protein sequence ID" value="KAG9509321.1"/>
    <property type="molecule type" value="Genomic_DNA"/>
</dbReference>
<evidence type="ECO:0000256" key="1">
    <source>
        <dbReference type="ARBA" id="ARBA00004123"/>
    </source>
</evidence>
<evidence type="ECO:0000256" key="2">
    <source>
        <dbReference type="ARBA" id="ARBA00010289"/>
    </source>
</evidence>
<evidence type="ECO:0000313" key="10">
    <source>
        <dbReference type="EMBL" id="KAG9509321.1"/>
    </source>
</evidence>
<dbReference type="InterPro" id="IPR051647">
    <property type="entry name" value="Mediator_comp_sub12"/>
</dbReference>
<dbReference type="Proteomes" id="UP000825002">
    <property type="component" value="Unassembled WGS sequence"/>
</dbReference>
<gene>
    <name evidence="10" type="primary">kto</name>
    <name evidence="10" type="ORF">GZH46_02166</name>
</gene>
<name>A0ABQ7S7H5_9ACAR</name>
<keyword evidence="7" id="KW-0539">Nucleus</keyword>
<evidence type="ECO:0000256" key="8">
    <source>
        <dbReference type="SAM" id="MobiDB-lite"/>
    </source>
</evidence>
<dbReference type="InterPro" id="IPR021990">
    <property type="entry name" value="Mediator_Med12_LCEWAV"/>
</dbReference>
<keyword evidence="4" id="KW-0805">Transcription regulation</keyword>
<feature type="region of interest" description="Disordered" evidence="8">
    <location>
        <begin position="643"/>
        <end position="665"/>
    </location>
</feature>
<feature type="compositionally biased region" description="Polar residues" evidence="8">
    <location>
        <begin position="1178"/>
        <end position="1199"/>
    </location>
</feature>
<keyword evidence="3" id="KW-0678">Repressor</keyword>
<accession>A0ABQ7S7H5</accession>
<dbReference type="Pfam" id="PF09497">
    <property type="entry name" value="Med12"/>
    <property type="match status" value="1"/>
</dbReference>
<comment type="subcellular location">
    <subcellularLocation>
        <location evidence="1">Nucleus</location>
    </subcellularLocation>
</comment>
<feature type="compositionally biased region" description="Low complexity" evidence="8">
    <location>
        <begin position="110"/>
        <end position="126"/>
    </location>
</feature>
<feature type="region of interest" description="Disordered" evidence="8">
    <location>
        <begin position="1165"/>
        <end position="1212"/>
    </location>
</feature>
<feature type="region of interest" description="Disordered" evidence="8">
    <location>
        <begin position="1246"/>
        <end position="1307"/>
    </location>
</feature>
<reference evidence="10 11" key="1">
    <citation type="submission" date="2020-10" db="EMBL/GenBank/DDBJ databases">
        <authorList>
            <person name="Klimov P.B."/>
            <person name="Dyachkov S.M."/>
            <person name="Chetverikov P.E."/>
        </authorList>
    </citation>
    <scope>NUCLEOTIDE SEQUENCE [LARGE SCALE GENOMIC DNA]</scope>
    <source>
        <strain evidence="10">BMOC 18-1129-001#AD2665</strain>
        <tissue evidence="10">Entire mites</tissue>
    </source>
</reference>
<keyword evidence="11" id="KW-1185">Reference proteome</keyword>
<feature type="compositionally biased region" description="Basic and acidic residues" evidence="8">
    <location>
        <begin position="198"/>
        <end position="215"/>
    </location>
</feature>
<keyword evidence="5" id="KW-0010">Activator</keyword>
<comment type="caution">
    <text evidence="10">The sequence shown here is derived from an EMBL/GenBank/DDBJ whole genome shotgun (WGS) entry which is preliminary data.</text>
</comment>
<evidence type="ECO:0000256" key="5">
    <source>
        <dbReference type="ARBA" id="ARBA00023159"/>
    </source>
</evidence>
<sequence length="1679" mass="187221">MAVRITVYKSAMAAHNIIEMETFKIQDVSGKIVPENGCKILQSYESNSTDRLPGDETASSHHHNKQQVVVCMNYSSNDNYSRDGETDHVVAVDSVDQEQQQSASFEWSHKSSSYTSSSSSSSTSAKSDNKNQVQDLDSILDPSKLNFDQIHFGQTPEDTSLWSQHRHRGVSHRQHHRRTHNDYQDNYYSIDYVDRQAAEHQEHSISDDEENRYNDQDNASKSYQSEESYAAYSSITNSMNSNNNSDNNFESDFFHDLTQTTEKTEIEKGIVLSSTDIDSPFSLSQRLSSSLFNFGTTQALGKQDRANKQPKARHLHLIKPPILSDVSIDQRSSGTSPRVLDSEQVTDLRTSAIDVNHREQFDEPVVEPPLSTVRSLSMDKVPNDGGKQKLNLEKRDVATKTKHKLRKKLRKKLGKKIKKVKKKLHKKAHDVAHKKEDELTSVNVKQGFSPSLISINLDEFGTARNANIAAFGVYFSALLSEKQKINTLQDINKKKQLINSQGVWLVHSKALAPVENWFRDLANGTKPLGQLGKRIPIFGSGSNQKDWMFCQFYGNVSEYQVPISKAVWYIKMSAAHGAATESSSKSKKSRQTPDQYQEITHALCRYLGGLYHKMSECFQSSSNSSASSSSTIVCRQQQLSTTGNYLRTSSPPSHNQTSARTGKSTLESNIKETKSICGNLSQCPPYPIRSITGTSTFASSFLSHTTAPINSASLLSSQSASTTALSNTSISVSSENFHVTYNQWQYQIQLARACFDEGLLDQHEFLTWLVELFERHIAPGKYVTELNLKVLLPFVLQYVNDFTKSIALSRRLTQSCSEKLATLMKEEDQVTRKESELQTNDAPKSTNNLTNSSNRDDVSSNSFSPSAAVVCIDCPTALVRYRVLGSKGSPLDALPCPPSSLPMTVSDLNPELKEAIREAEVKIFHRSAWADAKWSCQAQNEGISVGEIITWLLDVIDVLDRHNFDRVDSPNCIDSLYSKIFSDKTIGIRDEFIVKLLCEWSITTNRTGEHRAFVTAKLLERRMNDLQGEETNLEQTNQTDASDTKQQALLEQSLNFQDLFIEFLDNAAPILSENDDDPENRWVFSNFVLLFSELIRCEVFSHYSYMCTLVSRGMFNNWQNTASNNGKSVGGGPDRSQPLLGLLPGLSSSSTGPLSVSSITNPLSGFPGSVDQKDVRSPSMTPSLGFSPIPSQQTVSDQPMNHWDNSHNDDVDADLGKILQDIKEGQQEGSEQADILLSDPLGSSNISGLVQADNHDKMNTSNPFNLNPHASRAPPPPPVKPAQNHPTAPTGVIGQQNQQPAPKDGLSPLERRHMLYAKHFPIPTDETFSHDNTQRHILLYGFGKERDDARHASKRLNKEINKLFQRKSCRNINDGGRIKKHAFKEGFSTASVISKFEQHSYYDQHVITNNVSSLVTEMLSMVASGQSNHLPSLESLTFLFELMLASTNISGLIDLVMQILKELPDIDSQLKQKCPNLAGNYCSSVALNAIGILTRHHSCVLLNAESVIVGMFESLLKLVVHITHPNICASSAERVILCYMYDFYSSCSFLQSRCQEQFGLMFTKIKQALMMPQSPSQSSGDLEWTPTFLQEIASPVSQLSPASAGTNYEMNSIKQLQSPESTIAMQLNESPRFRFSFVCDTIYIIASSTVPEIVNDVAILCTELTSRCPLLCSEWLAIF</sequence>
<dbReference type="SMART" id="SM01281">
    <property type="entry name" value="Med12"/>
    <property type="match status" value="1"/>
</dbReference>
<feature type="region of interest" description="Disordered" evidence="8">
    <location>
        <begin position="827"/>
        <end position="863"/>
    </location>
</feature>
<feature type="compositionally biased region" description="Polar residues" evidence="8">
    <location>
        <begin position="837"/>
        <end position="850"/>
    </location>
</feature>